<sequence>MSALDTALHGLRALIADGALRPGDRLPSEGELCETLGVSRGSLREAIRMLAALGVLETRHGSGSYVSELRAADLIGSLSLTVGLLPMAGVLELTELRRVLEPHAAALAAARIDATTIETLSGVLDEIEASDDFEDHSRLDHAFHMTISEVAGNDALTSLIDVLRSRSRAYRIPDAGDAAELKLHSDAGHRAILRGLAAADPVAASAAASAHVAQTEYWVRRYTEADTRVGTEGPAVETD</sequence>
<dbReference type="Pfam" id="PF07729">
    <property type="entry name" value="FCD"/>
    <property type="match status" value="1"/>
</dbReference>
<reference evidence="6" key="1">
    <citation type="submission" date="2016-10" db="EMBL/GenBank/DDBJ databases">
        <authorList>
            <person name="Varghese N."/>
            <person name="Submissions S."/>
        </authorList>
    </citation>
    <scope>NUCLEOTIDE SEQUENCE [LARGE SCALE GENOMIC DNA]</scope>
    <source>
        <strain evidence="6">DSM 16089</strain>
    </source>
</reference>
<evidence type="ECO:0000256" key="3">
    <source>
        <dbReference type="ARBA" id="ARBA00023163"/>
    </source>
</evidence>
<dbReference type="InterPro" id="IPR036390">
    <property type="entry name" value="WH_DNA-bd_sf"/>
</dbReference>
<evidence type="ECO:0000313" key="5">
    <source>
        <dbReference type="EMBL" id="SEB43334.1"/>
    </source>
</evidence>
<dbReference type="PANTHER" id="PTHR43537">
    <property type="entry name" value="TRANSCRIPTIONAL REGULATOR, GNTR FAMILY"/>
    <property type="match status" value="1"/>
</dbReference>
<dbReference type="InterPro" id="IPR036388">
    <property type="entry name" value="WH-like_DNA-bd_sf"/>
</dbReference>
<dbReference type="GO" id="GO:0003677">
    <property type="term" value="F:DNA binding"/>
    <property type="evidence" value="ECO:0007669"/>
    <property type="project" value="UniProtKB-KW"/>
</dbReference>
<dbReference type="PRINTS" id="PR00035">
    <property type="entry name" value="HTHGNTR"/>
</dbReference>
<dbReference type="InterPro" id="IPR000524">
    <property type="entry name" value="Tscrpt_reg_HTH_GntR"/>
</dbReference>
<evidence type="ECO:0000256" key="1">
    <source>
        <dbReference type="ARBA" id="ARBA00023015"/>
    </source>
</evidence>
<dbReference type="CDD" id="cd07377">
    <property type="entry name" value="WHTH_GntR"/>
    <property type="match status" value="1"/>
</dbReference>
<feature type="domain" description="HTH gntR-type" evidence="4">
    <location>
        <begin position="1"/>
        <end position="69"/>
    </location>
</feature>
<dbReference type="GO" id="GO:0003700">
    <property type="term" value="F:DNA-binding transcription factor activity"/>
    <property type="evidence" value="ECO:0007669"/>
    <property type="project" value="InterPro"/>
</dbReference>
<dbReference type="InterPro" id="IPR011711">
    <property type="entry name" value="GntR_C"/>
</dbReference>
<dbReference type="EMBL" id="FNSQ01000005">
    <property type="protein sequence ID" value="SEB43334.1"/>
    <property type="molecule type" value="Genomic_DNA"/>
</dbReference>
<dbReference type="PROSITE" id="PS50949">
    <property type="entry name" value="HTH_GNTR"/>
    <property type="match status" value="1"/>
</dbReference>
<dbReference type="Pfam" id="PF00392">
    <property type="entry name" value="GntR"/>
    <property type="match status" value="1"/>
</dbReference>
<dbReference type="RefSeq" id="WP_060926349.1">
    <property type="nucleotide sequence ID" value="NZ_FNSQ01000005.1"/>
</dbReference>
<dbReference type="SMART" id="SM00345">
    <property type="entry name" value="HTH_GNTR"/>
    <property type="match status" value="1"/>
</dbReference>
<accession>A0A1H4JAI7</accession>
<keyword evidence="6" id="KW-1185">Reference proteome</keyword>
<protein>
    <submittedName>
        <fullName evidence="5">DNA-binding transcriptional regulator, FadR family</fullName>
    </submittedName>
</protein>
<name>A0A1H4JAI7_9MICO</name>
<dbReference type="AlphaFoldDB" id="A0A1H4JAI7"/>
<evidence type="ECO:0000259" key="4">
    <source>
        <dbReference type="PROSITE" id="PS50949"/>
    </source>
</evidence>
<dbReference type="SUPFAM" id="SSF46785">
    <property type="entry name" value="Winged helix' DNA-binding domain"/>
    <property type="match status" value="1"/>
</dbReference>
<evidence type="ECO:0000313" key="6">
    <source>
        <dbReference type="Proteomes" id="UP000183750"/>
    </source>
</evidence>
<dbReference type="Gene3D" id="1.10.10.10">
    <property type="entry name" value="Winged helix-like DNA-binding domain superfamily/Winged helix DNA-binding domain"/>
    <property type="match status" value="1"/>
</dbReference>
<dbReference type="OrthoDB" id="7989071at2"/>
<dbReference type="SMART" id="SM00895">
    <property type="entry name" value="FCD"/>
    <property type="match status" value="1"/>
</dbReference>
<proteinExistence type="predicted"/>
<dbReference type="Proteomes" id="UP000183750">
    <property type="component" value="Unassembled WGS sequence"/>
</dbReference>
<evidence type="ECO:0000256" key="2">
    <source>
        <dbReference type="ARBA" id="ARBA00023125"/>
    </source>
</evidence>
<keyword evidence="2 5" id="KW-0238">DNA-binding</keyword>
<dbReference type="SUPFAM" id="SSF48008">
    <property type="entry name" value="GntR ligand-binding domain-like"/>
    <property type="match status" value="1"/>
</dbReference>
<organism evidence="5 6">
    <name type="scientific">Microbacterium hydrocarbonoxydans</name>
    <dbReference type="NCBI Taxonomy" id="273678"/>
    <lineage>
        <taxon>Bacteria</taxon>
        <taxon>Bacillati</taxon>
        <taxon>Actinomycetota</taxon>
        <taxon>Actinomycetes</taxon>
        <taxon>Micrococcales</taxon>
        <taxon>Microbacteriaceae</taxon>
        <taxon>Microbacterium</taxon>
    </lineage>
</organism>
<keyword evidence="3" id="KW-0804">Transcription</keyword>
<dbReference type="InterPro" id="IPR008920">
    <property type="entry name" value="TF_FadR/GntR_C"/>
</dbReference>
<dbReference type="Gene3D" id="1.20.120.530">
    <property type="entry name" value="GntR ligand-binding domain-like"/>
    <property type="match status" value="1"/>
</dbReference>
<keyword evidence="1" id="KW-0805">Transcription regulation</keyword>
<dbReference type="PANTHER" id="PTHR43537:SF5">
    <property type="entry name" value="UXU OPERON TRANSCRIPTIONAL REGULATOR"/>
    <property type="match status" value="1"/>
</dbReference>
<gene>
    <name evidence="5" type="ORF">SAMN04489807_0698</name>
</gene>